<proteinExistence type="predicted"/>
<dbReference type="EMBL" id="BEXA01000005">
    <property type="protein sequence ID" value="GAY74014.1"/>
    <property type="molecule type" value="Genomic_DNA"/>
</dbReference>
<gene>
    <name evidence="1" type="ORF">NBRC111893_2160</name>
</gene>
<organism evidence="1 2">
    <name type="scientific">Lentilactobacillus kosonis</name>
    <dbReference type="NCBI Taxonomy" id="2810561"/>
    <lineage>
        <taxon>Bacteria</taxon>
        <taxon>Bacillati</taxon>
        <taxon>Bacillota</taxon>
        <taxon>Bacilli</taxon>
        <taxon>Lactobacillales</taxon>
        <taxon>Lactobacillaceae</taxon>
        <taxon>Lentilactobacillus</taxon>
    </lineage>
</organism>
<dbReference type="InterPro" id="IPR036388">
    <property type="entry name" value="WH-like_DNA-bd_sf"/>
</dbReference>
<comment type="caution">
    <text evidence="1">The sequence shown here is derived from an EMBL/GenBank/DDBJ whole genome shotgun (WGS) entry which is preliminary data.</text>
</comment>
<sequence>MKYSHKLSDAVHILSYIEIYKDGDLSSKAIADSVESNPSLIRKLMSQLSHAGLLISSPGKVEPKLGRPADKITLLDIYHALDDDSQLLHVDPKTNPACIVGSNIQDTLNVAYDKIQQAAEDSMREVTLQSLIDDILVRENDKHLPN</sequence>
<accession>A0A401FNS6</accession>
<dbReference type="GO" id="GO:0003700">
    <property type="term" value="F:DNA-binding transcription factor activity"/>
    <property type="evidence" value="ECO:0007669"/>
    <property type="project" value="TreeGrafter"/>
</dbReference>
<dbReference type="OrthoDB" id="213028at2"/>
<dbReference type="Pfam" id="PF02082">
    <property type="entry name" value="Rrf2"/>
    <property type="match status" value="1"/>
</dbReference>
<dbReference type="InterPro" id="IPR036390">
    <property type="entry name" value="WH_DNA-bd_sf"/>
</dbReference>
<reference evidence="1 2" key="1">
    <citation type="submission" date="2017-11" db="EMBL/GenBank/DDBJ databases">
        <title>Draft Genome Sequence of Lactobacillus curieae NBRC 111893 isolated from Koso, a Japanese sugar-Vegetable Fermented Beverage.</title>
        <authorList>
            <person name="Chiou T.Y."/>
            <person name="Oshima K."/>
            <person name="Suda W."/>
            <person name="Hattori M."/>
            <person name="Takahashi T."/>
        </authorList>
    </citation>
    <scope>NUCLEOTIDE SEQUENCE [LARGE SCALE GENOMIC DNA]</scope>
    <source>
        <strain evidence="1 2">NBRC111893</strain>
    </source>
</reference>
<dbReference type="InterPro" id="IPR000944">
    <property type="entry name" value="Tscrpt_reg_Rrf2"/>
</dbReference>
<evidence type="ECO:0000313" key="1">
    <source>
        <dbReference type="EMBL" id="GAY74014.1"/>
    </source>
</evidence>
<evidence type="ECO:0000313" key="2">
    <source>
        <dbReference type="Proteomes" id="UP000286974"/>
    </source>
</evidence>
<name>A0A401FNS6_9LACO</name>
<dbReference type="Proteomes" id="UP000286974">
    <property type="component" value="Unassembled WGS sequence"/>
</dbReference>
<dbReference type="AlphaFoldDB" id="A0A401FNS6"/>
<dbReference type="PROSITE" id="PS51197">
    <property type="entry name" value="HTH_RRF2_2"/>
    <property type="match status" value="1"/>
</dbReference>
<dbReference type="SUPFAM" id="SSF46785">
    <property type="entry name" value="Winged helix' DNA-binding domain"/>
    <property type="match status" value="1"/>
</dbReference>
<dbReference type="PANTHER" id="PTHR33221:SF15">
    <property type="entry name" value="HTH-TYPE TRANSCRIPTIONAL REGULATOR YWGB-RELATED"/>
    <property type="match status" value="1"/>
</dbReference>
<keyword evidence="2" id="KW-1185">Reference proteome</keyword>
<dbReference type="RefSeq" id="WP_125008761.1">
    <property type="nucleotide sequence ID" value="NZ_BEXA01000005.1"/>
</dbReference>
<protein>
    <submittedName>
        <fullName evidence="1">Rrf2 family transcriptional regulator, group III</fullName>
    </submittedName>
</protein>
<dbReference type="Gene3D" id="1.10.10.10">
    <property type="entry name" value="Winged helix-like DNA-binding domain superfamily/Winged helix DNA-binding domain"/>
    <property type="match status" value="1"/>
</dbReference>
<dbReference type="GO" id="GO:0005829">
    <property type="term" value="C:cytosol"/>
    <property type="evidence" value="ECO:0007669"/>
    <property type="project" value="TreeGrafter"/>
</dbReference>
<dbReference type="PANTHER" id="PTHR33221">
    <property type="entry name" value="WINGED HELIX-TURN-HELIX TRANSCRIPTIONAL REGULATOR, RRF2 FAMILY"/>
    <property type="match status" value="1"/>
</dbReference>